<dbReference type="GO" id="GO:0005840">
    <property type="term" value="C:ribosome"/>
    <property type="evidence" value="ECO:0007669"/>
    <property type="project" value="UniProtKB-KW"/>
</dbReference>
<dbReference type="PANTHER" id="PTHR12220:SF13">
    <property type="entry name" value="LARGE RIBOSOMAL SUBUNIT PROTEIN UL16M"/>
    <property type="match status" value="1"/>
</dbReference>
<dbReference type="InterPro" id="IPR020798">
    <property type="entry name" value="Ribosomal_uL16_CS"/>
</dbReference>
<keyword evidence="3 4" id="KW-0687">Ribonucleoprotein</keyword>
<evidence type="ECO:0000256" key="1">
    <source>
        <dbReference type="ARBA" id="ARBA00008931"/>
    </source>
</evidence>
<organism evidence="6">
    <name type="scientific">Mesostigma viride</name>
    <name type="common">Green alga</name>
    <dbReference type="NCBI Taxonomy" id="41882"/>
    <lineage>
        <taxon>Eukaryota</taxon>
        <taxon>Viridiplantae</taxon>
        <taxon>Streptophyta</taxon>
        <taxon>Mesostigmatophyceae</taxon>
        <taxon>Mesostigmatales</taxon>
        <taxon>Mesostigmataceae</taxon>
        <taxon>Mesostigma</taxon>
    </lineage>
</organism>
<dbReference type="CDD" id="cd01433">
    <property type="entry name" value="Ribosomal_L16_L10e"/>
    <property type="match status" value="1"/>
</dbReference>
<dbReference type="InterPro" id="IPR000114">
    <property type="entry name" value="Ribosomal_uL16_bact-type"/>
</dbReference>
<geneLocation type="mitochondrion" evidence="6"/>
<dbReference type="InterPro" id="IPR047873">
    <property type="entry name" value="Ribosomal_uL16"/>
</dbReference>
<dbReference type="GO" id="GO:0003735">
    <property type="term" value="F:structural constituent of ribosome"/>
    <property type="evidence" value="ECO:0007669"/>
    <property type="project" value="InterPro"/>
</dbReference>
<feature type="region of interest" description="Disordered" evidence="5">
    <location>
        <begin position="1"/>
        <end position="25"/>
    </location>
</feature>
<dbReference type="GO" id="GO:0019843">
    <property type="term" value="F:rRNA binding"/>
    <property type="evidence" value="ECO:0007669"/>
    <property type="project" value="InterPro"/>
</dbReference>
<sequence>MKTKYRKYQKGTKYPLKKKSKSAKPFSGVTTKSECSFGSFGLKSLEAVRLSAQALEAGRRAMTRFLKRQGRIWVRPCPDLPVTTKPLVRMGKGKGSVDFWVARIKVGDLIYEIEGVTKNKAEEAFALASRKLPMSCSYIYTKSD</sequence>
<dbReference type="InterPro" id="IPR016180">
    <property type="entry name" value="Ribosomal_uL16_dom"/>
</dbReference>
<evidence type="ECO:0000256" key="3">
    <source>
        <dbReference type="ARBA" id="ARBA00023274"/>
    </source>
</evidence>
<dbReference type="SUPFAM" id="SSF54686">
    <property type="entry name" value="Ribosomal protein L16p/L10e"/>
    <property type="match status" value="1"/>
</dbReference>
<dbReference type="NCBIfam" id="TIGR01164">
    <property type="entry name" value="rplP_bact"/>
    <property type="match status" value="1"/>
</dbReference>
<dbReference type="PANTHER" id="PTHR12220">
    <property type="entry name" value="50S/60S RIBOSOMAL PROTEIN L16"/>
    <property type="match status" value="1"/>
</dbReference>
<dbReference type="Pfam" id="PF00252">
    <property type="entry name" value="Ribosomal_L16"/>
    <property type="match status" value="1"/>
</dbReference>
<protein>
    <submittedName>
        <fullName evidence="6">Ribosomal protein L16</fullName>
    </submittedName>
</protein>
<dbReference type="PRINTS" id="PR00060">
    <property type="entry name" value="RIBOSOMALL16"/>
</dbReference>
<dbReference type="PROSITE" id="PS00701">
    <property type="entry name" value="RIBOSOMAL_L16_2"/>
    <property type="match status" value="1"/>
</dbReference>
<dbReference type="Gene3D" id="3.90.1170.10">
    <property type="entry name" value="Ribosomal protein L10e/L16"/>
    <property type="match status" value="1"/>
</dbReference>
<dbReference type="AlphaFoldDB" id="G8DKE1"/>
<evidence type="ECO:0000313" key="6">
    <source>
        <dbReference type="EMBL" id="ADU04610.1"/>
    </source>
</evidence>
<gene>
    <name evidence="6" type="primary">rpl16</name>
</gene>
<dbReference type="EMBL" id="HQ667981">
    <property type="protein sequence ID" value="ADU04610.1"/>
    <property type="molecule type" value="Genomic_DNA"/>
</dbReference>
<evidence type="ECO:0000256" key="2">
    <source>
        <dbReference type="ARBA" id="ARBA00022980"/>
    </source>
</evidence>
<keyword evidence="2 4" id="KW-0689">Ribosomal protein</keyword>
<accession>G8DKE1</accession>
<dbReference type="GO" id="GO:1990904">
    <property type="term" value="C:ribonucleoprotein complex"/>
    <property type="evidence" value="ECO:0007669"/>
    <property type="project" value="UniProtKB-KW"/>
</dbReference>
<reference evidence="6" key="1">
    <citation type="journal article" date="2012" name="Protist">
        <title>Similar relative mutation rates in the three genetic compartments of mesostigma and chlamydomonas.</title>
        <authorList>
            <person name="Hua J."/>
            <person name="Smith D.R."/>
            <person name="Borza T."/>
            <person name="Lee R.W."/>
        </authorList>
    </citation>
    <scope>NUCLEOTIDE SEQUENCE</scope>
    <source>
        <strain evidence="6">SAG 50-1</strain>
    </source>
</reference>
<proteinExistence type="inferred from homology"/>
<comment type="similarity">
    <text evidence="1 4">Belongs to the universal ribosomal protein uL16 family.</text>
</comment>
<evidence type="ECO:0000256" key="4">
    <source>
        <dbReference type="RuleBase" id="RU004413"/>
    </source>
</evidence>
<evidence type="ECO:0000256" key="5">
    <source>
        <dbReference type="SAM" id="MobiDB-lite"/>
    </source>
</evidence>
<dbReference type="InterPro" id="IPR036920">
    <property type="entry name" value="Ribosomal_uL16_sf"/>
</dbReference>
<dbReference type="GO" id="GO:0006412">
    <property type="term" value="P:translation"/>
    <property type="evidence" value="ECO:0007669"/>
    <property type="project" value="InterPro"/>
</dbReference>
<name>G8DKE1_MESVI</name>
<keyword evidence="6" id="KW-0496">Mitochondrion</keyword>
<feature type="compositionally biased region" description="Basic residues" evidence="5">
    <location>
        <begin position="1"/>
        <end position="22"/>
    </location>
</feature>